<evidence type="ECO:0000256" key="5">
    <source>
        <dbReference type="ARBA" id="ARBA00022679"/>
    </source>
</evidence>
<keyword evidence="4 8" id="KW-0032">Aminotransferase</keyword>
<evidence type="ECO:0000313" key="8">
    <source>
        <dbReference type="EMBL" id="PZQ94945.1"/>
    </source>
</evidence>
<dbReference type="GO" id="GO:0042802">
    <property type="term" value="F:identical protein binding"/>
    <property type="evidence" value="ECO:0007669"/>
    <property type="project" value="TreeGrafter"/>
</dbReference>
<dbReference type="Gene3D" id="3.90.1150.10">
    <property type="entry name" value="Aspartate Aminotransferase, domain 1"/>
    <property type="match status" value="1"/>
</dbReference>
<evidence type="ECO:0000256" key="4">
    <source>
        <dbReference type="ARBA" id="ARBA00022576"/>
    </source>
</evidence>
<dbReference type="EMBL" id="QFQS01000011">
    <property type="protein sequence ID" value="PZQ94945.1"/>
    <property type="molecule type" value="Genomic_DNA"/>
</dbReference>
<organism evidence="8 9">
    <name type="scientific">Cereibacter sphaeroides</name>
    <name type="common">Rhodobacter sphaeroides</name>
    <dbReference type="NCBI Taxonomy" id="1063"/>
    <lineage>
        <taxon>Bacteria</taxon>
        <taxon>Pseudomonadati</taxon>
        <taxon>Pseudomonadota</taxon>
        <taxon>Alphaproteobacteria</taxon>
        <taxon>Rhodobacterales</taxon>
        <taxon>Paracoccaceae</taxon>
        <taxon>Cereibacter</taxon>
    </lineage>
</organism>
<comment type="cofactor">
    <cofactor evidence="1">
        <name>pyridoxal 5'-phosphate</name>
        <dbReference type="ChEBI" id="CHEBI:597326"/>
    </cofactor>
</comment>
<dbReference type="InterPro" id="IPR015421">
    <property type="entry name" value="PyrdxlP-dep_Trfase_major"/>
</dbReference>
<feature type="domain" description="Aminotransferase class I/classII large" evidence="7">
    <location>
        <begin position="37"/>
        <end position="392"/>
    </location>
</feature>
<evidence type="ECO:0000259" key="7">
    <source>
        <dbReference type="Pfam" id="PF00155"/>
    </source>
</evidence>
<comment type="similarity">
    <text evidence="2">Belongs to the class-I pyridoxal-phosphate-dependent aminotransferase family.</text>
</comment>
<dbReference type="PANTHER" id="PTHR11879">
    <property type="entry name" value="ASPARTATE AMINOTRANSFERASE"/>
    <property type="match status" value="1"/>
</dbReference>
<protein>
    <submittedName>
        <fullName evidence="8">Aromatic amino acid aminotransferase</fullName>
    </submittedName>
</protein>
<evidence type="ECO:0000313" key="9">
    <source>
        <dbReference type="Proteomes" id="UP000248975"/>
    </source>
</evidence>
<dbReference type="InterPro" id="IPR000796">
    <property type="entry name" value="Asp_trans"/>
</dbReference>
<keyword evidence="6" id="KW-0663">Pyridoxal phosphate</keyword>
<dbReference type="GO" id="GO:0005829">
    <property type="term" value="C:cytosol"/>
    <property type="evidence" value="ECO:0007669"/>
    <property type="project" value="TreeGrafter"/>
</dbReference>
<dbReference type="InterPro" id="IPR015424">
    <property type="entry name" value="PyrdxlP-dep_Trfase"/>
</dbReference>
<dbReference type="AlphaFoldDB" id="A0A2W5S7C7"/>
<comment type="subunit">
    <text evidence="3">Homodimer.</text>
</comment>
<dbReference type="PANTHER" id="PTHR11879:SF22">
    <property type="entry name" value="ASPARTATE AMINOTRANSFERASE, MITOCHONDRIAL"/>
    <property type="match status" value="1"/>
</dbReference>
<dbReference type="InterPro" id="IPR004839">
    <property type="entry name" value="Aminotransferase_I/II_large"/>
</dbReference>
<dbReference type="PRINTS" id="PR00799">
    <property type="entry name" value="TRANSAMINASE"/>
</dbReference>
<dbReference type="GO" id="GO:0004069">
    <property type="term" value="F:L-aspartate:2-oxoglutarate aminotransferase activity"/>
    <property type="evidence" value="ECO:0007669"/>
    <property type="project" value="TreeGrafter"/>
</dbReference>
<comment type="caution">
    <text evidence="8">The sequence shown here is derived from an EMBL/GenBank/DDBJ whole genome shotgun (WGS) entry which is preliminary data.</text>
</comment>
<dbReference type="Proteomes" id="UP000248975">
    <property type="component" value="Unassembled WGS sequence"/>
</dbReference>
<dbReference type="SUPFAM" id="SSF53383">
    <property type="entry name" value="PLP-dependent transferases"/>
    <property type="match status" value="1"/>
</dbReference>
<dbReference type="Pfam" id="PF00155">
    <property type="entry name" value="Aminotran_1_2"/>
    <property type="match status" value="1"/>
</dbReference>
<keyword evidence="5 8" id="KW-0808">Transferase</keyword>
<dbReference type="Gene3D" id="3.40.640.10">
    <property type="entry name" value="Type I PLP-dependent aspartate aminotransferase-like (Major domain)"/>
    <property type="match status" value="1"/>
</dbReference>
<dbReference type="GO" id="GO:0030170">
    <property type="term" value="F:pyridoxal phosphate binding"/>
    <property type="evidence" value="ECO:0007669"/>
    <property type="project" value="InterPro"/>
</dbReference>
<sequence length="406" mass="43267">MTIATQMQRPLFEALEPQLPDALLGLITTFRADPRADKLDLGVGVFRDESGATPVMRAVKAAEAWLLGTQQTKAYLGAEGDAVYTQLLSHLLFGPDAATQARLVGVQTPGGTGALRLGAELIARARPNARVWIGAPTWPNHAPIFRAAGLTVAPHAFYDAQTALVDFGAMIANLQAATPGDVLLLHGCCHNPTGAGFTSEQWREIAVLCDSHGLVPFIDIAYQGLGDGLEEDAAATRALVARLPEALIAYSCDKNFGLYRDRVGALWVQGASEAAATTAKANMLALTRGLWSMPPDHGAALVRIILETPDLRADWIEELEAMRIRLNALRAVLGAAHPALAAIARQRGMFALLPLSPADVVAVRERDGIYMAPDGRINIAGLTISAVPNFVRGVAPYLDSRREALP</sequence>
<accession>A0A2W5S7C7</accession>
<proteinExistence type="inferred from homology"/>
<evidence type="ECO:0000256" key="1">
    <source>
        <dbReference type="ARBA" id="ARBA00001933"/>
    </source>
</evidence>
<dbReference type="NCBIfam" id="NF006719">
    <property type="entry name" value="PRK09257.1"/>
    <property type="match status" value="1"/>
</dbReference>
<evidence type="ECO:0000256" key="3">
    <source>
        <dbReference type="ARBA" id="ARBA00011738"/>
    </source>
</evidence>
<evidence type="ECO:0000256" key="6">
    <source>
        <dbReference type="ARBA" id="ARBA00022898"/>
    </source>
</evidence>
<name>A0A2W5S7C7_CERSP</name>
<gene>
    <name evidence="8" type="ORF">DI533_20805</name>
</gene>
<dbReference type="GO" id="GO:0004838">
    <property type="term" value="F:L-tyrosine-2-oxoglutarate transaminase activity"/>
    <property type="evidence" value="ECO:0007669"/>
    <property type="project" value="TreeGrafter"/>
</dbReference>
<evidence type="ECO:0000256" key="2">
    <source>
        <dbReference type="ARBA" id="ARBA00007441"/>
    </source>
</evidence>
<dbReference type="CDD" id="cd00609">
    <property type="entry name" value="AAT_like"/>
    <property type="match status" value="1"/>
</dbReference>
<dbReference type="GO" id="GO:0033585">
    <property type="term" value="P:L-phenylalanine biosynthetic process from chorismate via phenylpyruvate"/>
    <property type="evidence" value="ECO:0007669"/>
    <property type="project" value="TreeGrafter"/>
</dbReference>
<reference evidence="8 9" key="1">
    <citation type="submission" date="2017-08" db="EMBL/GenBank/DDBJ databases">
        <title>Infants hospitalized years apart are colonized by the same room-sourced microbial strains.</title>
        <authorList>
            <person name="Brooks B."/>
            <person name="Olm M.R."/>
            <person name="Firek B.A."/>
            <person name="Baker R."/>
            <person name="Thomas B.C."/>
            <person name="Morowitz M.J."/>
            <person name="Banfield J.F."/>
        </authorList>
    </citation>
    <scope>NUCLEOTIDE SEQUENCE [LARGE SCALE GENOMIC DNA]</scope>
    <source>
        <strain evidence="8">S2_003_000_R2_11</strain>
    </source>
</reference>
<dbReference type="InterPro" id="IPR015422">
    <property type="entry name" value="PyrdxlP-dep_Trfase_small"/>
</dbReference>